<comment type="caution">
    <text evidence="5">The sequence shown here is derived from an EMBL/GenBank/DDBJ whole genome shotgun (WGS) entry which is preliminary data.</text>
</comment>
<evidence type="ECO:0000259" key="4">
    <source>
        <dbReference type="Pfam" id="PF06276"/>
    </source>
</evidence>
<sequence length="608" mass="71077">MNQSAKRIAENATFQAFVNSYVREVQGGHWTEKEEWIKGKRSSVLISDQYILELYLKQQSISLAISVNYHSLVGRHEFGVSLKYCEEDKEWYQEDRLTIMVTLIQELHLMAKSNGCPEFVSHFDELIFRLIESYQTMANYIENRMEDEKNIHLEKSTFIETEQSLLFGHWFHPTPKSRQGMANWQHERFAPELQGSFQLHYFQVDQTIVQESSVLRKSTSELIYQSLWKSCPELEMEEGYCFIPMHPLQAQWLLQQQYVKQGIEEGLIEDLGLMGPFYTATSSLRTVYSEEEEWMYKFSIPVKVTNSLRVNRNHELKAGVVMAELMEKLTFIGEGNYFQIIDDPAYITVNFPGQSESGFEVIIRSNVFQKDQDKGVSSIAAIVQDPLPNEKSRLYKLISTIAQSESRSLEEISFSWFGNYWKCAVEPLIRLYDEHGIALEAHQQNSVLDISSGYPETYYYRDNQGYYLSKLYEDTLCVIEPSLFETPELFYEDSLIQERFTYYLFMNQLFSVIHRFGSDNLLEEEQLIEWCVKQLYVLEKDLTGSGKTFVNMILKREKLAYKANLLTRFHDVDELNAELEQAVYTYIKNPFVVCHKEEQYATATSGLL</sequence>
<protein>
    <submittedName>
        <fullName evidence="5">IucA/IucC family protein</fullName>
    </submittedName>
</protein>
<evidence type="ECO:0000313" key="5">
    <source>
        <dbReference type="EMBL" id="MED4403399.1"/>
    </source>
</evidence>
<proteinExistence type="inferred from homology"/>
<reference evidence="5 6" key="1">
    <citation type="submission" date="2023-03" db="EMBL/GenBank/DDBJ databases">
        <title>Bacillus Genome Sequencing.</title>
        <authorList>
            <person name="Dunlap C."/>
        </authorList>
    </citation>
    <scope>NUCLEOTIDE SEQUENCE [LARGE SCALE GENOMIC DNA]</scope>
    <source>
        <strain evidence="5 6">NRS-1717</strain>
    </source>
</reference>
<feature type="domain" description="Aerobactin siderophore biosynthesis IucA/IucC-like C-terminal" evidence="4">
    <location>
        <begin position="416"/>
        <end position="575"/>
    </location>
</feature>
<dbReference type="InterPro" id="IPR022770">
    <property type="entry name" value="IucA/IucC-like_C"/>
</dbReference>
<dbReference type="Proteomes" id="UP001342826">
    <property type="component" value="Unassembled WGS sequence"/>
</dbReference>
<evidence type="ECO:0000256" key="1">
    <source>
        <dbReference type="ARBA" id="ARBA00004924"/>
    </source>
</evidence>
<keyword evidence="6" id="KW-1185">Reference proteome</keyword>
<feature type="domain" description="Aerobactin siderophore biosynthesis IucA/IucC N-terminal" evidence="3">
    <location>
        <begin position="157"/>
        <end position="383"/>
    </location>
</feature>
<dbReference type="Gene3D" id="1.10.510.40">
    <property type="match status" value="1"/>
</dbReference>
<dbReference type="InterPro" id="IPR007310">
    <property type="entry name" value="Aerobactin_biosyn_IucA/IucC_N"/>
</dbReference>
<comment type="pathway">
    <text evidence="1">Siderophore biosynthesis.</text>
</comment>
<evidence type="ECO:0000259" key="3">
    <source>
        <dbReference type="Pfam" id="PF04183"/>
    </source>
</evidence>
<dbReference type="InterPro" id="IPR037455">
    <property type="entry name" value="LucA/IucC-like"/>
</dbReference>
<gene>
    <name evidence="5" type="ORF">P9271_19000</name>
</gene>
<dbReference type="Pfam" id="PF06276">
    <property type="entry name" value="FhuF"/>
    <property type="match status" value="1"/>
</dbReference>
<organism evidence="5 6">
    <name type="scientific">Metabacillus fastidiosus</name>
    <dbReference type="NCBI Taxonomy" id="1458"/>
    <lineage>
        <taxon>Bacteria</taxon>
        <taxon>Bacillati</taxon>
        <taxon>Bacillota</taxon>
        <taxon>Bacilli</taxon>
        <taxon>Bacillales</taxon>
        <taxon>Bacillaceae</taxon>
        <taxon>Metabacillus</taxon>
    </lineage>
</organism>
<dbReference type="PANTHER" id="PTHR34384:SF5">
    <property type="entry name" value="L-2,3-DIAMINOPROPANOATE--CITRATE LIGASE"/>
    <property type="match status" value="1"/>
</dbReference>
<comment type="similarity">
    <text evidence="2">Belongs to the IucA/IucC family.</text>
</comment>
<name>A0ABU6P212_9BACI</name>
<dbReference type="Pfam" id="PF04183">
    <property type="entry name" value="IucA_IucC"/>
    <property type="match status" value="1"/>
</dbReference>
<evidence type="ECO:0000313" key="6">
    <source>
        <dbReference type="Proteomes" id="UP001342826"/>
    </source>
</evidence>
<dbReference type="RefSeq" id="WP_066228488.1">
    <property type="nucleotide sequence ID" value="NZ_JARTFQ010000001.1"/>
</dbReference>
<evidence type="ECO:0000256" key="2">
    <source>
        <dbReference type="ARBA" id="ARBA00007832"/>
    </source>
</evidence>
<dbReference type="EMBL" id="JARTFS010000016">
    <property type="protein sequence ID" value="MED4403399.1"/>
    <property type="molecule type" value="Genomic_DNA"/>
</dbReference>
<dbReference type="GeneID" id="301140833"/>
<accession>A0ABU6P212</accession>
<dbReference type="PANTHER" id="PTHR34384">
    <property type="entry name" value="L-2,3-DIAMINOPROPANOATE--CITRATE LIGASE"/>
    <property type="match status" value="1"/>
</dbReference>